<comment type="caution">
    <text evidence="2">The sequence shown here is derived from an EMBL/GenBank/DDBJ whole genome shotgun (WGS) entry which is preliminary data.</text>
</comment>
<feature type="transmembrane region" description="Helical" evidence="1">
    <location>
        <begin position="106"/>
        <end position="123"/>
    </location>
</feature>
<keyword evidence="1" id="KW-0472">Membrane</keyword>
<accession>A0A9W8ZS52</accession>
<dbReference type="OrthoDB" id="3063789at2759"/>
<keyword evidence="3" id="KW-1185">Reference proteome</keyword>
<dbReference type="Proteomes" id="UP001150266">
    <property type="component" value="Unassembled WGS sequence"/>
</dbReference>
<feature type="transmembrane region" description="Helical" evidence="1">
    <location>
        <begin position="77"/>
        <end position="97"/>
    </location>
</feature>
<dbReference type="EMBL" id="JAOTPV010000108">
    <property type="protein sequence ID" value="KAJ4464684.1"/>
    <property type="molecule type" value="Genomic_DNA"/>
</dbReference>
<dbReference type="AlphaFoldDB" id="A0A9W8ZS52"/>
<evidence type="ECO:0000256" key="1">
    <source>
        <dbReference type="SAM" id="Phobius"/>
    </source>
</evidence>
<evidence type="ECO:0000313" key="3">
    <source>
        <dbReference type="Proteomes" id="UP001150266"/>
    </source>
</evidence>
<keyword evidence="1" id="KW-1133">Transmembrane helix</keyword>
<protein>
    <submittedName>
        <fullName evidence="2">Uncharacterized protein</fullName>
    </submittedName>
</protein>
<gene>
    <name evidence="2" type="ORF">J3R30DRAFT_3692291</name>
</gene>
<sequence length="160" mass="16834">MPESSSPKFQGITITNPTTGELYLVPSLAASMVAGSTYTGLTGTISGGIPYAIEGALKAPAGGCIRQALLGMRTGGLAWGSFFGSAGVLYVPVYFGVRKTGINDRYVGYVTSISMAMMGYIYPLRWLPIGRPSCFVAAIGLQIISLEIVGGWLIRSQIVK</sequence>
<reference evidence="2" key="1">
    <citation type="submission" date="2022-08" db="EMBL/GenBank/DDBJ databases">
        <title>A Global Phylogenomic Analysis of the Shiitake Genus Lentinula.</title>
        <authorList>
            <consortium name="DOE Joint Genome Institute"/>
            <person name="Sierra-Patev S."/>
            <person name="Min B."/>
            <person name="Naranjo-Ortiz M."/>
            <person name="Looney B."/>
            <person name="Konkel Z."/>
            <person name="Slot J.C."/>
            <person name="Sakamoto Y."/>
            <person name="Steenwyk J.L."/>
            <person name="Rokas A."/>
            <person name="Carro J."/>
            <person name="Camarero S."/>
            <person name="Ferreira P."/>
            <person name="Molpeceres G."/>
            <person name="Ruiz-Duenas F.J."/>
            <person name="Serrano A."/>
            <person name="Henrissat B."/>
            <person name="Drula E."/>
            <person name="Hughes K.W."/>
            <person name="Mata J.L."/>
            <person name="Ishikawa N.K."/>
            <person name="Vargas-Isla R."/>
            <person name="Ushijima S."/>
            <person name="Smith C.A."/>
            <person name="Ahrendt S."/>
            <person name="Andreopoulos W."/>
            <person name="He G."/>
            <person name="Labutti K."/>
            <person name="Lipzen A."/>
            <person name="Ng V."/>
            <person name="Riley R."/>
            <person name="Sandor L."/>
            <person name="Barry K."/>
            <person name="Martinez A.T."/>
            <person name="Xiao Y."/>
            <person name="Gibbons J.G."/>
            <person name="Terashima K."/>
            <person name="Grigoriev I.V."/>
            <person name="Hibbett D.S."/>
        </authorList>
    </citation>
    <scope>NUCLEOTIDE SEQUENCE</scope>
    <source>
        <strain evidence="2">JLM2183</strain>
    </source>
</reference>
<proteinExistence type="predicted"/>
<evidence type="ECO:0000313" key="2">
    <source>
        <dbReference type="EMBL" id="KAJ4464684.1"/>
    </source>
</evidence>
<name>A0A9W8ZS52_9AGAR</name>
<organism evidence="2 3">
    <name type="scientific">Lentinula aciculospora</name>
    <dbReference type="NCBI Taxonomy" id="153920"/>
    <lineage>
        <taxon>Eukaryota</taxon>
        <taxon>Fungi</taxon>
        <taxon>Dikarya</taxon>
        <taxon>Basidiomycota</taxon>
        <taxon>Agaricomycotina</taxon>
        <taxon>Agaricomycetes</taxon>
        <taxon>Agaricomycetidae</taxon>
        <taxon>Agaricales</taxon>
        <taxon>Marasmiineae</taxon>
        <taxon>Omphalotaceae</taxon>
        <taxon>Lentinula</taxon>
    </lineage>
</organism>
<feature type="transmembrane region" description="Helical" evidence="1">
    <location>
        <begin position="135"/>
        <end position="154"/>
    </location>
</feature>
<keyword evidence="1" id="KW-0812">Transmembrane</keyword>